<feature type="region of interest" description="Disordered" evidence="1">
    <location>
        <begin position="1"/>
        <end position="114"/>
    </location>
</feature>
<feature type="compositionally biased region" description="Low complexity" evidence="1">
    <location>
        <begin position="21"/>
        <end position="39"/>
    </location>
</feature>
<name>A0A9P6RBG0_9FUNG</name>
<keyword evidence="5" id="KW-1185">Reference proteome</keyword>
<sequence length="441" mass="47068">MANYYQASSPPTANRSTKPGYSPSASNAYVANNNNYIASPFDDDPVPQSAYNPSVSSHSTEKDPYSNPYNPDYMPKSTYSNSPNSNRGLSGDQYQGGSFHQSSLHSTQEHALSPSFKEKSLVGGTAVGAGAAEAGGQTYAMQHLNQNDSYNYNNNNGAGQGGAYPFGSTNPNAANSSNNYAQANPQYYNGYDEERPSLSNDTSPMRPYNDAEAGGLTRGKSGVSRIKYGKEKSKYLPCFPCIRSTCGRFTCCFCLILLLGIIALVIVIFTVFKLPKVEFKGMNGQPAFTYNQGGSTFAVNLTANIDVQNPNPIGFNFESITATAYYPNYSDSIGGGSLSNVDFPSHSNVTLHFPIGASYNRVSDPGLTVVKDIINRCGLAGGPKTNILINYDLKLTMRIIGIAISPTIKNQHVNIPCPDDINQIANGIPGGLTSILGGGAK</sequence>
<keyword evidence="2" id="KW-0472">Membrane</keyword>
<comment type="caution">
    <text evidence="4">The sequence shown here is derived from an EMBL/GenBank/DDBJ whole genome shotgun (WGS) entry which is preliminary data.</text>
</comment>
<dbReference type="OrthoDB" id="20273at2759"/>
<evidence type="ECO:0000256" key="2">
    <source>
        <dbReference type="SAM" id="Phobius"/>
    </source>
</evidence>
<evidence type="ECO:0000256" key="1">
    <source>
        <dbReference type="SAM" id="MobiDB-lite"/>
    </source>
</evidence>
<dbReference type="Proteomes" id="UP000823405">
    <property type="component" value="Unassembled WGS sequence"/>
</dbReference>
<dbReference type="InterPro" id="IPR004864">
    <property type="entry name" value="LEA_2"/>
</dbReference>
<keyword evidence="2" id="KW-0812">Transmembrane</keyword>
<feature type="compositionally biased region" description="Polar residues" evidence="1">
    <location>
        <begin position="49"/>
        <end position="58"/>
    </location>
</feature>
<protein>
    <recommendedName>
        <fullName evidence="3">Late embryogenesis abundant protein LEA-2 subgroup domain-containing protein</fullName>
    </recommendedName>
</protein>
<feature type="compositionally biased region" description="Polar residues" evidence="1">
    <location>
        <begin position="77"/>
        <end position="110"/>
    </location>
</feature>
<gene>
    <name evidence="4" type="ORF">BGZ97_008627</name>
</gene>
<organism evidence="4 5">
    <name type="scientific">Linnemannia gamsii</name>
    <dbReference type="NCBI Taxonomy" id="64522"/>
    <lineage>
        <taxon>Eukaryota</taxon>
        <taxon>Fungi</taxon>
        <taxon>Fungi incertae sedis</taxon>
        <taxon>Mucoromycota</taxon>
        <taxon>Mortierellomycotina</taxon>
        <taxon>Mortierellomycetes</taxon>
        <taxon>Mortierellales</taxon>
        <taxon>Mortierellaceae</taxon>
        <taxon>Linnemannia</taxon>
    </lineage>
</organism>
<dbReference type="AlphaFoldDB" id="A0A9P6RBG0"/>
<feature type="domain" description="Late embryogenesis abundant protein LEA-2 subgroup" evidence="3">
    <location>
        <begin position="305"/>
        <end position="399"/>
    </location>
</feature>
<keyword evidence="2" id="KW-1133">Transmembrane helix</keyword>
<feature type="transmembrane region" description="Helical" evidence="2">
    <location>
        <begin position="247"/>
        <end position="272"/>
    </location>
</feature>
<proteinExistence type="predicted"/>
<dbReference type="Gene3D" id="2.60.40.1820">
    <property type="match status" value="1"/>
</dbReference>
<evidence type="ECO:0000313" key="4">
    <source>
        <dbReference type="EMBL" id="KAG0315076.1"/>
    </source>
</evidence>
<dbReference type="SUPFAM" id="SSF117070">
    <property type="entry name" value="LEA14-like"/>
    <property type="match status" value="1"/>
</dbReference>
<dbReference type="EMBL" id="JAAAIN010000399">
    <property type="protein sequence ID" value="KAG0315076.1"/>
    <property type="molecule type" value="Genomic_DNA"/>
</dbReference>
<dbReference type="Pfam" id="PF03168">
    <property type="entry name" value="LEA_2"/>
    <property type="match status" value="1"/>
</dbReference>
<evidence type="ECO:0000313" key="5">
    <source>
        <dbReference type="Proteomes" id="UP000823405"/>
    </source>
</evidence>
<reference evidence="4" key="1">
    <citation type="journal article" date="2020" name="Fungal Divers.">
        <title>Resolving the Mortierellaceae phylogeny through synthesis of multi-gene phylogenetics and phylogenomics.</title>
        <authorList>
            <person name="Vandepol N."/>
            <person name="Liber J."/>
            <person name="Desiro A."/>
            <person name="Na H."/>
            <person name="Kennedy M."/>
            <person name="Barry K."/>
            <person name="Grigoriev I.V."/>
            <person name="Miller A.N."/>
            <person name="O'Donnell K."/>
            <person name="Stajich J.E."/>
            <person name="Bonito G."/>
        </authorList>
    </citation>
    <scope>NUCLEOTIDE SEQUENCE</scope>
    <source>
        <strain evidence="4">NVP60</strain>
    </source>
</reference>
<evidence type="ECO:0000259" key="3">
    <source>
        <dbReference type="Pfam" id="PF03168"/>
    </source>
</evidence>
<feature type="compositionally biased region" description="Polar residues" evidence="1">
    <location>
        <begin position="1"/>
        <end position="19"/>
    </location>
</feature>
<accession>A0A9P6RBG0</accession>